<accession>A0A542YTS8</accession>
<keyword evidence="4" id="KW-1185">Reference proteome</keyword>
<dbReference type="InterPro" id="IPR042070">
    <property type="entry name" value="PucR_C-HTH_sf"/>
</dbReference>
<dbReference type="EMBL" id="VFOP01000001">
    <property type="protein sequence ID" value="TQL51354.1"/>
    <property type="molecule type" value="Genomic_DNA"/>
</dbReference>
<comment type="caution">
    <text evidence="3">The sequence shown here is derived from an EMBL/GenBank/DDBJ whole genome shotgun (WGS) entry which is preliminary data.</text>
</comment>
<dbReference type="Proteomes" id="UP000319516">
    <property type="component" value="Unassembled WGS sequence"/>
</dbReference>
<proteinExistence type="predicted"/>
<dbReference type="Pfam" id="PF01590">
    <property type="entry name" value="GAF"/>
    <property type="match status" value="1"/>
</dbReference>
<sequence>MPQPTPSVHRLATARLSVQGADPYLSRLLATITTDGRAAAGAVAEHLEFVLGTDVAVVEKDDGAWRHLGGSLPLPETSASPLLDDSVVTQVGGGPVAVLGAEAFDQPMVDTIRQACAWVALHLAADVAGSAADDAAREARVVRAVSEQMRSVDDLDQVLHSIATRTLDLLGADICGVLLRHEEELVMTACVGHTMADTACLRMARGQGVAGKVFETGRPSKIDDYLADHTISSDFMSLAAQEATRSALAVPLTLRGDLIGVLEVWRRRASVFTSQEVQRLVTLADFASIAIDKARLYDQQQVMLRDLAEARVELEHKVEVFSRTASVQEAVDRLVLGGATYAAIAAAVHDELGGVVAVYGPEGANVALRPHGARVPATYSCRSGAGAHRPEGNGWAHPIVADQEYVGSVLLLDSQVHDDVVAVAVSQVAMACALTHLQQQASSRARDEALEQSLWDLLQGPIEHRMAARSRVRRLGIDLEGPLQVVRAQIIGLASHASNTAAVDRMTHEIVRAIRTSPATPRHTLVGLRGDQLVAVVPAHDAAGIRDLIGQWGRAALAVGEGVGLSWGVSRAKTDPFALAAASDEAVTALTAALRLESETVALFDELGIVRLLLGRDSDPDMRRFLDEVTGPLLSYDREQGGALVATLRAYFDANCSPEGRGGAAVHPPQDDALPTGARATTDRPRPEPPRRPAPGGHRAADSADQRGSPHAGIGASPWGFVRRLGRDGSRTWSRARLRPWRRGGR</sequence>
<evidence type="ECO:0000313" key="4">
    <source>
        <dbReference type="Proteomes" id="UP000319516"/>
    </source>
</evidence>
<dbReference type="OrthoDB" id="3246591at2"/>
<dbReference type="InterPro" id="IPR051448">
    <property type="entry name" value="CdaR-like_regulators"/>
</dbReference>
<dbReference type="InterPro" id="IPR003018">
    <property type="entry name" value="GAF"/>
</dbReference>
<dbReference type="InterPro" id="IPR041522">
    <property type="entry name" value="CdaR_GGDEF"/>
</dbReference>
<dbReference type="PANTHER" id="PTHR33744">
    <property type="entry name" value="CARBOHYDRATE DIACID REGULATOR"/>
    <property type="match status" value="1"/>
</dbReference>
<dbReference type="Gene3D" id="1.10.10.2840">
    <property type="entry name" value="PucR C-terminal helix-turn-helix domain"/>
    <property type="match status" value="1"/>
</dbReference>
<dbReference type="Pfam" id="PF17853">
    <property type="entry name" value="GGDEF_2"/>
    <property type="match status" value="1"/>
</dbReference>
<evidence type="ECO:0000259" key="2">
    <source>
        <dbReference type="SMART" id="SM00065"/>
    </source>
</evidence>
<dbReference type="AlphaFoldDB" id="A0A542YTS8"/>
<dbReference type="PANTHER" id="PTHR33744:SF1">
    <property type="entry name" value="DNA-BINDING TRANSCRIPTIONAL ACTIVATOR ADER"/>
    <property type="match status" value="1"/>
</dbReference>
<name>A0A542YTS8_9MICO</name>
<evidence type="ECO:0000313" key="3">
    <source>
        <dbReference type="EMBL" id="TQL51354.1"/>
    </source>
</evidence>
<evidence type="ECO:0000256" key="1">
    <source>
        <dbReference type="SAM" id="MobiDB-lite"/>
    </source>
</evidence>
<organism evidence="3 4">
    <name type="scientific">Ornithinicoccus hortensis</name>
    <dbReference type="NCBI Taxonomy" id="82346"/>
    <lineage>
        <taxon>Bacteria</taxon>
        <taxon>Bacillati</taxon>
        <taxon>Actinomycetota</taxon>
        <taxon>Actinomycetes</taxon>
        <taxon>Micrococcales</taxon>
        <taxon>Intrasporangiaceae</taxon>
        <taxon>Ornithinicoccus</taxon>
    </lineage>
</organism>
<feature type="compositionally biased region" description="Basic residues" evidence="1">
    <location>
        <begin position="734"/>
        <end position="746"/>
    </location>
</feature>
<protein>
    <submittedName>
        <fullName evidence="3">GAF domain-containing protein</fullName>
    </submittedName>
</protein>
<feature type="domain" description="GAF" evidence="2">
    <location>
        <begin position="154"/>
        <end position="301"/>
    </location>
</feature>
<dbReference type="SMART" id="SM00065">
    <property type="entry name" value="GAF"/>
    <property type="match status" value="1"/>
</dbReference>
<reference evidence="3 4" key="1">
    <citation type="submission" date="2019-06" db="EMBL/GenBank/DDBJ databases">
        <title>Sequencing the genomes of 1000 actinobacteria strains.</title>
        <authorList>
            <person name="Klenk H.-P."/>
        </authorList>
    </citation>
    <scope>NUCLEOTIDE SEQUENCE [LARGE SCALE GENOMIC DNA]</scope>
    <source>
        <strain evidence="3 4">DSM 12335</strain>
    </source>
</reference>
<feature type="region of interest" description="Disordered" evidence="1">
    <location>
        <begin position="659"/>
        <end position="746"/>
    </location>
</feature>
<feature type="compositionally biased region" description="Basic and acidic residues" evidence="1">
    <location>
        <begin position="681"/>
        <end position="691"/>
    </location>
</feature>
<dbReference type="SUPFAM" id="SSF55781">
    <property type="entry name" value="GAF domain-like"/>
    <property type="match status" value="1"/>
</dbReference>
<gene>
    <name evidence="3" type="ORF">FB467_2496</name>
</gene>
<dbReference type="InterPro" id="IPR029016">
    <property type="entry name" value="GAF-like_dom_sf"/>
</dbReference>
<dbReference type="Gene3D" id="3.30.450.40">
    <property type="match status" value="1"/>
</dbReference>